<reference evidence="14 15" key="1">
    <citation type="submission" date="2023-01" db="EMBL/GenBank/DDBJ databases">
        <title>Analysis of 21 Apiospora genomes using comparative genomics revels a genus with tremendous synthesis potential of carbohydrate active enzymes and secondary metabolites.</title>
        <authorList>
            <person name="Sorensen T."/>
        </authorList>
    </citation>
    <scope>NUCLEOTIDE SEQUENCE [LARGE SCALE GENOMIC DNA]</scope>
    <source>
        <strain evidence="14 15">CBS 117206</strain>
    </source>
</reference>
<feature type="signal peptide" evidence="12">
    <location>
        <begin position="1"/>
        <end position="16"/>
    </location>
</feature>
<name>A0AAW0R0C6_9PEZI</name>
<feature type="domain" description="Pectate lyase" evidence="13">
    <location>
        <begin position="56"/>
        <end position="269"/>
    </location>
</feature>
<keyword evidence="9" id="KW-0106">Calcium</keyword>
<evidence type="ECO:0000256" key="8">
    <source>
        <dbReference type="ARBA" id="ARBA00022729"/>
    </source>
</evidence>
<evidence type="ECO:0000256" key="4">
    <source>
        <dbReference type="ARBA" id="ARBA00010980"/>
    </source>
</evidence>
<keyword evidence="6 11" id="KW-0964">Secreted</keyword>
<protein>
    <recommendedName>
        <fullName evidence="5">pectate lyase</fullName>
        <ecNumber evidence="5">4.2.2.2</ecNumber>
    </recommendedName>
</protein>
<sequence>MKPTTALIAVFGAAAASPTPTQDGPLDARTIEKRASITDACNVGYCTQNGGTTGGTGGTTTTVSSLAQFTAAAESSDKMVIVVKGSISGNTKVRVKSNKSIIGASGSSMTGVGLTINKQSNVIVRNMKMSKVVAENGDILTIQNSKNVWVDHVDVSNDMDHDKDYYDGLIDVTHACEWVTISNSYLHDHWKGSLVGHSDSNGKEDTGHLHVTYANNRWENINSRAPSFRFGTGHIFNNYYYKVLSTGINTRMGAQLLVESSVFEDSGKKAIFSQDSDVTGYAVVNDVNLGGSDNSAPKGTLTSVPYSYSKLGSGNVKSSVMANAGQKLSF</sequence>
<dbReference type="PANTHER" id="PTHR31683:SF18">
    <property type="entry name" value="PECTATE LYASE 21-RELATED"/>
    <property type="match status" value="1"/>
</dbReference>
<gene>
    <name evidence="14" type="ORF">PG999_004774</name>
</gene>
<evidence type="ECO:0000256" key="5">
    <source>
        <dbReference type="ARBA" id="ARBA00012272"/>
    </source>
</evidence>
<dbReference type="AlphaFoldDB" id="A0AAW0R0C6"/>
<evidence type="ECO:0000313" key="14">
    <source>
        <dbReference type="EMBL" id="KAK8120654.1"/>
    </source>
</evidence>
<feature type="chain" id="PRO_5043699036" description="pectate lyase" evidence="12">
    <location>
        <begin position="17"/>
        <end position="330"/>
    </location>
</feature>
<dbReference type="FunFam" id="2.160.20.10:FF:000036">
    <property type="entry name" value="Pectate lyase A"/>
    <property type="match status" value="1"/>
</dbReference>
<evidence type="ECO:0000256" key="3">
    <source>
        <dbReference type="ARBA" id="ARBA00004613"/>
    </source>
</evidence>
<dbReference type="Proteomes" id="UP001392437">
    <property type="component" value="Unassembled WGS sequence"/>
</dbReference>
<dbReference type="InterPro" id="IPR045032">
    <property type="entry name" value="PEL"/>
</dbReference>
<dbReference type="EC" id="4.2.2.2" evidence="5"/>
<evidence type="ECO:0000256" key="6">
    <source>
        <dbReference type="ARBA" id="ARBA00022525"/>
    </source>
</evidence>
<keyword evidence="10 11" id="KW-0456">Lyase</keyword>
<evidence type="ECO:0000256" key="1">
    <source>
        <dbReference type="ARBA" id="ARBA00000695"/>
    </source>
</evidence>
<dbReference type="InterPro" id="IPR011050">
    <property type="entry name" value="Pectin_lyase_fold/virulence"/>
</dbReference>
<accession>A0AAW0R0C6</accession>
<proteinExistence type="inferred from homology"/>
<evidence type="ECO:0000256" key="12">
    <source>
        <dbReference type="SAM" id="SignalP"/>
    </source>
</evidence>
<comment type="catalytic activity">
    <reaction evidence="1">
        <text>Eliminative cleavage of (1-&gt;4)-alpha-D-galacturonan to give oligosaccharides with 4-deoxy-alpha-D-galact-4-enuronosyl groups at their non-reducing ends.</text>
        <dbReference type="EC" id="4.2.2.2"/>
    </reaction>
</comment>
<dbReference type="GO" id="GO:0030570">
    <property type="term" value="F:pectate lyase activity"/>
    <property type="evidence" value="ECO:0007669"/>
    <property type="project" value="UniProtKB-EC"/>
</dbReference>
<comment type="cofactor">
    <cofactor evidence="2">
        <name>Ca(2+)</name>
        <dbReference type="ChEBI" id="CHEBI:29108"/>
    </cofactor>
</comment>
<keyword evidence="7" id="KW-0479">Metal-binding</keyword>
<evidence type="ECO:0000256" key="7">
    <source>
        <dbReference type="ARBA" id="ARBA00022723"/>
    </source>
</evidence>
<dbReference type="Pfam" id="PF00544">
    <property type="entry name" value="Pectate_lyase_4"/>
    <property type="match status" value="1"/>
</dbReference>
<evidence type="ECO:0000313" key="15">
    <source>
        <dbReference type="Proteomes" id="UP001392437"/>
    </source>
</evidence>
<dbReference type="GO" id="GO:0046872">
    <property type="term" value="F:metal ion binding"/>
    <property type="evidence" value="ECO:0007669"/>
    <property type="project" value="UniProtKB-KW"/>
</dbReference>
<keyword evidence="11" id="KW-0119">Carbohydrate metabolism</keyword>
<organism evidence="14 15">
    <name type="scientific">Apiospora kogelbergensis</name>
    <dbReference type="NCBI Taxonomy" id="1337665"/>
    <lineage>
        <taxon>Eukaryota</taxon>
        <taxon>Fungi</taxon>
        <taxon>Dikarya</taxon>
        <taxon>Ascomycota</taxon>
        <taxon>Pezizomycotina</taxon>
        <taxon>Sordariomycetes</taxon>
        <taxon>Xylariomycetidae</taxon>
        <taxon>Amphisphaeriales</taxon>
        <taxon>Apiosporaceae</taxon>
        <taxon>Apiospora</taxon>
    </lineage>
</organism>
<keyword evidence="15" id="KW-1185">Reference proteome</keyword>
<dbReference type="Gene3D" id="2.160.20.10">
    <property type="entry name" value="Single-stranded right-handed beta-helix, Pectin lyase-like"/>
    <property type="match status" value="1"/>
</dbReference>
<comment type="similarity">
    <text evidence="4 11">Belongs to the polysaccharide lyase 1 family.</text>
</comment>
<evidence type="ECO:0000259" key="13">
    <source>
        <dbReference type="SMART" id="SM00656"/>
    </source>
</evidence>
<evidence type="ECO:0000256" key="2">
    <source>
        <dbReference type="ARBA" id="ARBA00001913"/>
    </source>
</evidence>
<dbReference type="EMBL" id="JAQQWP010000004">
    <property type="protein sequence ID" value="KAK8120654.1"/>
    <property type="molecule type" value="Genomic_DNA"/>
</dbReference>
<comment type="caution">
    <text evidence="14">The sequence shown here is derived from an EMBL/GenBank/DDBJ whole genome shotgun (WGS) entry which is preliminary data.</text>
</comment>
<dbReference type="SUPFAM" id="SSF51126">
    <property type="entry name" value="Pectin lyase-like"/>
    <property type="match status" value="1"/>
</dbReference>
<comment type="subcellular location">
    <subcellularLocation>
        <location evidence="3 11">Secreted</location>
    </subcellularLocation>
</comment>
<dbReference type="GO" id="GO:0000272">
    <property type="term" value="P:polysaccharide catabolic process"/>
    <property type="evidence" value="ECO:0007669"/>
    <property type="project" value="UniProtKB-KW"/>
</dbReference>
<evidence type="ECO:0000256" key="11">
    <source>
        <dbReference type="RuleBase" id="RU361173"/>
    </source>
</evidence>
<keyword evidence="8 12" id="KW-0732">Signal</keyword>
<dbReference type="PANTHER" id="PTHR31683">
    <property type="entry name" value="PECTATE LYASE 18-RELATED"/>
    <property type="match status" value="1"/>
</dbReference>
<dbReference type="InterPro" id="IPR012334">
    <property type="entry name" value="Pectin_lyas_fold"/>
</dbReference>
<evidence type="ECO:0000256" key="9">
    <source>
        <dbReference type="ARBA" id="ARBA00022837"/>
    </source>
</evidence>
<evidence type="ECO:0000256" key="10">
    <source>
        <dbReference type="ARBA" id="ARBA00023239"/>
    </source>
</evidence>
<dbReference type="SMART" id="SM00656">
    <property type="entry name" value="Amb_all"/>
    <property type="match status" value="1"/>
</dbReference>
<dbReference type="GO" id="GO:0005576">
    <property type="term" value="C:extracellular region"/>
    <property type="evidence" value="ECO:0007669"/>
    <property type="project" value="UniProtKB-SubCell"/>
</dbReference>
<dbReference type="InterPro" id="IPR002022">
    <property type="entry name" value="Pec_lyase"/>
</dbReference>
<keyword evidence="11" id="KW-0624">Polysaccharide degradation</keyword>